<reference evidence="5 6" key="1">
    <citation type="journal article" date="2015" name="Genome Announc.">
        <title>Complete Genome Sequence of Methanosphaerula palustris E1-9CT, a Hydrogenotrophic Methanogen Isolated from a Minerotrophic Fen Peatland.</title>
        <authorList>
            <person name="Cadillo-Quiroz H."/>
            <person name="Browne P."/>
            <person name="Kyrpides N."/>
            <person name="Woyke T."/>
            <person name="Goodwin L."/>
            <person name="Detter C."/>
            <person name="Yavitt J.B."/>
            <person name="Zinder S.H."/>
        </authorList>
    </citation>
    <scope>NUCLEOTIDE SEQUENCE [LARGE SCALE GENOMIC DNA]</scope>
    <source>
        <strain evidence="6">ATCC BAA-1556 / DSM 19958 / E1-9c</strain>
    </source>
</reference>
<dbReference type="InterPro" id="IPR050834">
    <property type="entry name" value="Glycosyltransf_2"/>
</dbReference>
<keyword evidence="3 5" id="KW-0808">Transferase</keyword>
<dbReference type="Pfam" id="PF00535">
    <property type="entry name" value="Glycos_transf_2"/>
    <property type="match status" value="1"/>
</dbReference>
<dbReference type="Proteomes" id="UP000002457">
    <property type="component" value="Chromosome"/>
</dbReference>
<dbReference type="InterPro" id="IPR001173">
    <property type="entry name" value="Glyco_trans_2-like"/>
</dbReference>
<dbReference type="PANTHER" id="PTHR43685:SF5">
    <property type="entry name" value="GLYCOSYLTRANSFERASE EPSE-RELATED"/>
    <property type="match status" value="1"/>
</dbReference>
<dbReference type="KEGG" id="mpl:Mpal_2195"/>
<keyword evidence="6" id="KW-1185">Reference proteome</keyword>
<dbReference type="STRING" id="521011.Mpal_2195"/>
<gene>
    <name evidence="5" type="ordered locus">Mpal_2195</name>
</gene>
<dbReference type="OrthoDB" id="46222at2157"/>
<evidence type="ECO:0000256" key="1">
    <source>
        <dbReference type="ARBA" id="ARBA00006739"/>
    </source>
</evidence>
<dbReference type="RefSeq" id="WP_012618810.1">
    <property type="nucleotide sequence ID" value="NC_011832.1"/>
</dbReference>
<dbReference type="EMBL" id="CP001338">
    <property type="protein sequence ID" value="ACL17491.1"/>
    <property type="molecule type" value="Genomic_DNA"/>
</dbReference>
<keyword evidence="2" id="KW-0328">Glycosyltransferase</keyword>
<protein>
    <submittedName>
        <fullName evidence="5">Glycosyl transferase family 2</fullName>
    </submittedName>
</protein>
<dbReference type="SUPFAM" id="SSF53448">
    <property type="entry name" value="Nucleotide-diphospho-sugar transferases"/>
    <property type="match status" value="1"/>
</dbReference>
<sequence length="351" mass="40654">MEIMPKISVVMPVFRGEQYLNEALESILLQSFTDFECIIVCDEPTPSTRQLLSRCQSEDTRVNVIYHDERIGLIASLNLGCRKSRGEYIARMDADDIAEPERFARQVQYLDQHPKVGVVGNQALLIDEEGTVIRSVTLPTEPVVIRWHMLFENCLYHPSVMIRKEVLDEAGSYNEEATAIEDFDLWSRIQRIADLANLSEPLLRYRVNPGSITFNNLQTQKTTTAEIQFAEIERYLQRDLTEQERTLLLDLILIRPLESNKDLDELITLLDRIQHSFLEKERPSKDERRAIQRDLSQQMLIITYLAKGASPLKRVRTVLKCWYLNPWLPATLVHLVKRYLVKDRVVKSATA</sequence>
<proteinExistence type="inferred from homology"/>
<accession>B8GDZ0</accession>
<dbReference type="AlphaFoldDB" id="B8GDZ0"/>
<dbReference type="eggNOG" id="arCOG01381">
    <property type="taxonomic scope" value="Archaea"/>
</dbReference>
<evidence type="ECO:0000256" key="3">
    <source>
        <dbReference type="ARBA" id="ARBA00022679"/>
    </source>
</evidence>
<dbReference type="GeneID" id="25394203"/>
<dbReference type="InterPro" id="IPR029044">
    <property type="entry name" value="Nucleotide-diphossugar_trans"/>
</dbReference>
<feature type="domain" description="Glycosyltransferase 2-like" evidence="4">
    <location>
        <begin position="8"/>
        <end position="136"/>
    </location>
</feature>
<name>B8GDZ0_METPE</name>
<organism evidence="5 6">
    <name type="scientific">Methanosphaerula palustris (strain ATCC BAA-1556 / DSM 19958 / E1-9c)</name>
    <dbReference type="NCBI Taxonomy" id="521011"/>
    <lineage>
        <taxon>Archaea</taxon>
        <taxon>Methanobacteriati</taxon>
        <taxon>Methanobacteriota</taxon>
        <taxon>Stenosarchaea group</taxon>
        <taxon>Methanomicrobia</taxon>
        <taxon>Methanomicrobiales</taxon>
        <taxon>Methanoregulaceae</taxon>
        <taxon>Methanosphaerula</taxon>
    </lineage>
</organism>
<evidence type="ECO:0000313" key="6">
    <source>
        <dbReference type="Proteomes" id="UP000002457"/>
    </source>
</evidence>
<dbReference type="CAZy" id="GT2">
    <property type="family name" value="Glycosyltransferase Family 2"/>
</dbReference>
<dbReference type="PANTHER" id="PTHR43685">
    <property type="entry name" value="GLYCOSYLTRANSFERASE"/>
    <property type="match status" value="1"/>
</dbReference>
<dbReference type="GO" id="GO:0016757">
    <property type="term" value="F:glycosyltransferase activity"/>
    <property type="evidence" value="ECO:0007669"/>
    <property type="project" value="UniProtKB-KW"/>
</dbReference>
<evidence type="ECO:0000256" key="2">
    <source>
        <dbReference type="ARBA" id="ARBA00022676"/>
    </source>
</evidence>
<evidence type="ECO:0000259" key="4">
    <source>
        <dbReference type="Pfam" id="PF00535"/>
    </source>
</evidence>
<evidence type="ECO:0000313" key="5">
    <source>
        <dbReference type="EMBL" id="ACL17491.1"/>
    </source>
</evidence>
<dbReference type="HOGENOM" id="CLU_025996_0_4_2"/>
<comment type="similarity">
    <text evidence="1">Belongs to the glycosyltransferase 2 family.</text>
</comment>
<dbReference type="Gene3D" id="3.90.550.10">
    <property type="entry name" value="Spore Coat Polysaccharide Biosynthesis Protein SpsA, Chain A"/>
    <property type="match status" value="1"/>
</dbReference>